<protein>
    <recommendedName>
        <fullName evidence="3">Antitoxin Xre/MbcA/ParS-like toxin-binding domain-containing protein</fullName>
    </recommendedName>
</protein>
<organism evidence="1 2">
    <name type="scientific">Sphingobium cyanobacteriorum</name>
    <dbReference type="NCBI Taxonomy" id="3063954"/>
    <lineage>
        <taxon>Bacteria</taxon>
        <taxon>Pseudomonadati</taxon>
        <taxon>Pseudomonadota</taxon>
        <taxon>Alphaproteobacteria</taxon>
        <taxon>Sphingomonadales</taxon>
        <taxon>Sphingomonadaceae</taxon>
        <taxon>Sphingobium</taxon>
    </lineage>
</organism>
<proteinExistence type="predicted"/>
<name>A0ABT8ZPP2_9SPHN</name>
<evidence type="ECO:0000313" key="2">
    <source>
        <dbReference type="Proteomes" id="UP001176471"/>
    </source>
</evidence>
<reference evidence="1" key="1">
    <citation type="submission" date="2023-07" db="EMBL/GenBank/DDBJ databases">
        <title>Bacterial whole genome sequence for Sphingobium sp. HBC34.</title>
        <authorList>
            <person name="Le V."/>
            <person name="Ko S.-R."/>
            <person name="Ahn C.-Y."/>
            <person name="Oh H.-M."/>
        </authorList>
    </citation>
    <scope>NUCLEOTIDE SEQUENCE</scope>
    <source>
        <strain evidence="1">HBC34</strain>
    </source>
</reference>
<comment type="caution">
    <text evidence="1">The sequence shown here is derived from an EMBL/GenBank/DDBJ whole genome shotgun (WGS) entry which is preliminary data.</text>
</comment>
<dbReference type="Proteomes" id="UP001176471">
    <property type="component" value="Unassembled WGS sequence"/>
</dbReference>
<evidence type="ECO:0000313" key="1">
    <source>
        <dbReference type="EMBL" id="MDO7836476.1"/>
    </source>
</evidence>
<sequence>MNDIREGDGIVPRRMAERLRLPMMRLSRLAHLNRTTMAARSGSPAVQAEPGEITRIVARAADLAGNEGKAIIWFKHLPPAGFGRTAKELVEDGHADIVIEHHGHMAADIYS</sequence>
<evidence type="ECO:0008006" key="3">
    <source>
        <dbReference type="Google" id="ProtNLM"/>
    </source>
</evidence>
<dbReference type="RefSeq" id="WP_304536887.1">
    <property type="nucleotide sequence ID" value="NZ_JAUQOM010000008.1"/>
</dbReference>
<keyword evidence="2" id="KW-1185">Reference proteome</keyword>
<accession>A0ABT8ZPP2</accession>
<dbReference type="EMBL" id="JAUQOM010000008">
    <property type="protein sequence ID" value="MDO7836476.1"/>
    <property type="molecule type" value="Genomic_DNA"/>
</dbReference>
<gene>
    <name evidence="1" type="ORF">Q4610_15620</name>
</gene>